<dbReference type="SMART" id="SM00535">
    <property type="entry name" value="RIBOc"/>
    <property type="match status" value="1"/>
</dbReference>
<dbReference type="Gene3D" id="1.10.1520.10">
    <property type="entry name" value="Ribonuclease III domain"/>
    <property type="match status" value="1"/>
</dbReference>
<protein>
    <recommendedName>
        <fullName evidence="7">Large ribosomal subunit protein mL44</fullName>
    </recommendedName>
</protein>
<dbReference type="PANTHER" id="PTHR11207">
    <property type="entry name" value="RIBONUCLEASE III"/>
    <property type="match status" value="1"/>
</dbReference>
<proteinExistence type="inferred from homology"/>
<dbReference type="SUPFAM" id="SSF69065">
    <property type="entry name" value="RNase III domain-like"/>
    <property type="match status" value="1"/>
</dbReference>
<name>A0A9W9EIL1_9EURO</name>
<keyword evidence="4" id="KW-0496">Mitochondrion</keyword>
<dbReference type="Proteomes" id="UP001149074">
    <property type="component" value="Unassembled WGS sequence"/>
</dbReference>
<evidence type="ECO:0000256" key="6">
    <source>
        <dbReference type="ARBA" id="ARBA00024034"/>
    </source>
</evidence>
<comment type="subcellular location">
    <subcellularLocation>
        <location evidence="1">Mitochondrion</location>
    </subcellularLocation>
</comment>
<dbReference type="Gene3D" id="3.30.160.20">
    <property type="match status" value="1"/>
</dbReference>
<dbReference type="SUPFAM" id="SSF54768">
    <property type="entry name" value="dsRNA-binding domain-like"/>
    <property type="match status" value="1"/>
</dbReference>
<evidence type="ECO:0000256" key="3">
    <source>
        <dbReference type="ARBA" id="ARBA00022980"/>
    </source>
</evidence>
<evidence type="ECO:0000259" key="9">
    <source>
        <dbReference type="PROSITE" id="PS50137"/>
    </source>
</evidence>
<evidence type="ECO:0000256" key="8">
    <source>
        <dbReference type="PROSITE-ProRule" id="PRU00266"/>
    </source>
</evidence>
<dbReference type="EMBL" id="JAPQKI010000011">
    <property type="protein sequence ID" value="KAJ5082503.1"/>
    <property type="molecule type" value="Genomic_DNA"/>
</dbReference>
<reference evidence="11" key="1">
    <citation type="submission" date="2022-11" db="EMBL/GenBank/DDBJ databases">
        <authorList>
            <person name="Petersen C."/>
        </authorList>
    </citation>
    <scope>NUCLEOTIDE SEQUENCE</scope>
    <source>
        <strain evidence="11">IBT 30761</strain>
    </source>
</reference>
<dbReference type="FunFam" id="3.30.160.20:FF:000043">
    <property type="entry name" value="60S ribosomal protein L3"/>
    <property type="match status" value="1"/>
</dbReference>
<evidence type="ECO:0000256" key="1">
    <source>
        <dbReference type="ARBA" id="ARBA00004173"/>
    </source>
</evidence>
<dbReference type="InterPro" id="IPR000999">
    <property type="entry name" value="RNase_III_dom"/>
</dbReference>
<evidence type="ECO:0000256" key="2">
    <source>
        <dbReference type="ARBA" id="ARBA00022884"/>
    </source>
</evidence>
<organism evidence="11 12">
    <name type="scientific">Penicillium argentinense</name>
    <dbReference type="NCBI Taxonomy" id="1131581"/>
    <lineage>
        <taxon>Eukaryota</taxon>
        <taxon>Fungi</taxon>
        <taxon>Dikarya</taxon>
        <taxon>Ascomycota</taxon>
        <taxon>Pezizomycotina</taxon>
        <taxon>Eurotiomycetes</taxon>
        <taxon>Eurotiomycetidae</taxon>
        <taxon>Eurotiales</taxon>
        <taxon>Aspergillaceae</taxon>
        <taxon>Penicillium</taxon>
    </lineage>
</organism>
<dbReference type="GO" id="GO:0004525">
    <property type="term" value="F:ribonuclease III activity"/>
    <property type="evidence" value="ECO:0007669"/>
    <property type="project" value="InterPro"/>
</dbReference>
<comment type="caution">
    <text evidence="11">The sequence shown here is derived from an EMBL/GenBank/DDBJ whole genome shotgun (WGS) entry which is preliminary data.</text>
</comment>
<dbReference type="RefSeq" id="XP_056469025.1">
    <property type="nucleotide sequence ID" value="XM_056624037.1"/>
</dbReference>
<dbReference type="InterPro" id="IPR044443">
    <property type="entry name" value="Ribosomal_mL44_DSRM_fung"/>
</dbReference>
<comment type="similarity">
    <text evidence="6">Belongs to the ribonuclease III family. Mitochondrion-specific ribosomal protein mL44 subfamily.</text>
</comment>
<evidence type="ECO:0000259" key="10">
    <source>
        <dbReference type="PROSITE" id="PS50142"/>
    </source>
</evidence>
<sequence length="403" mass="44369">MKRLQLQRWSSSVLSPRARAGSRLHQQLYSTGLRLQSTASPLQSETSIPDDVEHVDIGDPGMMRHVRRVHKRKTQLQYPSPPVDAAIKSPKLAALHARLYLPSRLPVQTLARTLVDASADRNADFNNEALATLGHDLLTHYTSEHLLCNYPRLPLSVIFAAMYAYVGPKTLAAMTKEWGVDWATVPGGEVDPGLLQFKRIDPGTKVDEVSQLQSPRPYAAQKGWRMTVSSKIFYDDEFGDAIKGSAASNEGVTTEMASATFVRAVMGAIYLHAGRPAAKRFFEQHILSRHLNISELFNFSQPARDLARLCARENFEPPVAKIVSETGRKSRHPVFVVGVFSGQDKLGEGAGASLAEARERAALAALKGWYLYSPLNPRVPSSMEEEGAAPWKPAHVDVGEVIV</sequence>
<keyword evidence="12" id="KW-1185">Reference proteome</keyword>
<dbReference type="AlphaFoldDB" id="A0A9W9EIL1"/>
<dbReference type="SMART" id="SM00358">
    <property type="entry name" value="DSRM"/>
    <property type="match status" value="1"/>
</dbReference>
<keyword evidence="5" id="KW-0687">Ribonucleoprotein</keyword>
<keyword evidence="3" id="KW-0689">Ribosomal protein</keyword>
<dbReference type="InterPro" id="IPR014720">
    <property type="entry name" value="dsRBD_dom"/>
</dbReference>
<dbReference type="GO" id="GO:0005739">
    <property type="term" value="C:mitochondrion"/>
    <property type="evidence" value="ECO:0007669"/>
    <property type="project" value="TreeGrafter"/>
</dbReference>
<dbReference type="GO" id="GO:0006396">
    <property type="term" value="P:RNA processing"/>
    <property type="evidence" value="ECO:0007669"/>
    <property type="project" value="InterPro"/>
</dbReference>
<dbReference type="PROSITE" id="PS50137">
    <property type="entry name" value="DS_RBD"/>
    <property type="match status" value="1"/>
</dbReference>
<evidence type="ECO:0000313" key="11">
    <source>
        <dbReference type="EMBL" id="KAJ5082503.1"/>
    </source>
</evidence>
<feature type="domain" description="RNase III" evidence="10">
    <location>
        <begin position="92"/>
        <end position="274"/>
    </location>
</feature>
<dbReference type="InterPro" id="IPR044444">
    <property type="entry name" value="Ribosomal_mL44_DSRM_metazoa"/>
</dbReference>
<dbReference type="PANTHER" id="PTHR11207:SF32">
    <property type="entry name" value="LARGE RIBOSOMAL SUBUNIT PROTEIN ML44"/>
    <property type="match status" value="1"/>
</dbReference>
<evidence type="ECO:0000256" key="4">
    <source>
        <dbReference type="ARBA" id="ARBA00023128"/>
    </source>
</evidence>
<dbReference type="Pfam" id="PF22892">
    <property type="entry name" value="DSRM_MRPL44"/>
    <property type="match status" value="1"/>
</dbReference>
<feature type="domain" description="DRBM" evidence="9">
    <location>
        <begin position="301"/>
        <end position="371"/>
    </location>
</feature>
<dbReference type="GO" id="GO:0003735">
    <property type="term" value="F:structural constituent of ribosome"/>
    <property type="evidence" value="ECO:0007669"/>
    <property type="project" value="TreeGrafter"/>
</dbReference>
<dbReference type="PROSITE" id="PS50142">
    <property type="entry name" value="RNASE_3_2"/>
    <property type="match status" value="1"/>
</dbReference>
<evidence type="ECO:0000313" key="12">
    <source>
        <dbReference type="Proteomes" id="UP001149074"/>
    </source>
</evidence>
<dbReference type="InterPro" id="IPR036389">
    <property type="entry name" value="RNase_III_sf"/>
</dbReference>
<gene>
    <name evidence="11" type="ORF">N7532_011546</name>
</gene>
<accession>A0A9W9EIL1</accession>
<reference evidence="11" key="2">
    <citation type="journal article" date="2023" name="IMA Fungus">
        <title>Comparative genomic study of the Penicillium genus elucidates a diverse pangenome and 15 lateral gene transfer events.</title>
        <authorList>
            <person name="Petersen C."/>
            <person name="Sorensen T."/>
            <person name="Nielsen M.R."/>
            <person name="Sondergaard T.E."/>
            <person name="Sorensen J.L."/>
            <person name="Fitzpatrick D.A."/>
            <person name="Frisvad J.C."/>
            <person name="Nielsen K.L."/>
        </authorList>
    </citation>
    <scope>NUCLEOTIDE SEQUENCE</scope>
    <source>
        <strain evidence="11">IBT 30761</strain>
    </source>
</reference>
<dbReference type="OrthoDB" id="67027at2759"/>
<evidence type="ECO:0000256" key="5">
    <source>
        <dbReference type="ARBA" id="ARBA00023274"/>
    </source>
</evidence>
<dbReference type="CDD" id="cd19873">
    <property type="entry name" value="DSRM_MRPL3_like"/>
    <property type="match status" value="1"/>
</dbReference>
<dbReference type="GO" id="GO:0003725">
    <property type="term" value="F:double-stranded RNA binding"/>
    <property type="evidence" value="ECO:0007669"/>
    <property type="project" value="InterPro"/>
</dbReference>
<keyword evidence="2 8" id="KW-0694">RNA-binding</keyword>
<dbReference type="GeneID" id="81363016"/>
<evidence type="ECO:0000256" key="7">
    <source>
        <dbReference type="ARBA" id="ARBA00035187"/>
    </source>
</evidence>